<keyword evidence="1" id="KW-0378">Hydrolase</keyword>
<accession>A0A1I2KHY1</accession>
<dbReference type="SUPFAM" id="SSF53474">
    <property type="entry name" value="alpha/beta-Hydrolases"/>
    <property type="match status" value="1"/>
</dbReference>
<proteinExistence type="predicted"/>
<gene>
    <name evidence="4" type="ORF">SAMN05216283_111134</name>
</gene>
<keyword evidence="2" id="KW-0732">Signal</keyword>
<name>A0A1I2KHY1_9BACT</name>
<dbReference type="InterPro" id="IPR050300">
    <property type="entry name" value="GDXG_lipolytic_enzyme"/>
</dbReference>
<dbReference type="STRING" id="655355.SAMN05216283_111134"/>
<dbReference type="Gene3D" id="3.40.50.1820">
    <property type="entry name" value="alpha/beta hydrolase"/>
    <property type="match status" value="1"/>
</dbReference>
<sequence length="274" mass="30738">MKQLKLLLTGCLLVLVATMVSGQETVTYKTVNEIVYREGENLTDYMKERCHLDLYYPENKSGYTTIVWFHGGGITGGEKFIPEQWMEKGLAVVAVNYRLSPKVKSPEYIEDAAAAVAWVFKHIEEYGGSKDEIVVSGHSAGGYLAAMIGMDKSYLNDYDIDADQIAALVPFSGHTITHFTIRSEQGIPGTQPIIDRFAPLYHVRDDAPPLFLITGDREVEILGRYEENAYMYRMMKVAGHQSTYLYELDGFDHGGMAIPAFELTLRILNEMGLN</sequence>
<reference evidence="4 5" key="1">
    <citation type="submission" date="2016-10" db="EMBL/GenBank/DDBJ databases">
        <authorList>
            <person name="de Groot N.N."/>
        </authorList>
    </citation>
    <scope>NUCLEOTIDE SEQUENCE [LARGE SCALE GENOMIC DNA]</scope>
    <source>
        <strain evidence="4 5">CGMCC 1.9156</strain>
    </source>
</reference>
<organism evidence="4 5">
    <name type="scientific">Sunxiuqinia elliptica</name>
    <dbReference type="NCBI Taxonomy" id="655355"/>
    <lineage>
        <taxon>Bacteria</taxon>
        <taxon>Pseudomonadati</taxon>
        <taxon>Bacteroidota</taxon>
        <taxon>Bacteroidia</taxon>
        <taxon>Marinilabiliales</taxon>
        <taxon>Prolixibacteraceae</taxon>
        <taxon>Sunxiuqinia</taxon>
    </lineage>
</organism>
<dbReference type="PANTHER" id="PTHR48081">
    <property type="entry name" value="AB HYDROLASE SUPERFAMILY PROTEIN C4A8.06C"/>
    <property type="match status" value="1"/>
</dbReference>
<dbReference type="InterPro" id="IPR049492">
    <property type="entry name" value="BD-FAE-like_dom"/>
</dbReference>
<evidence type="ECO:0000313" key="5">
    <source>
        <dbReference type="Proteomes" id="UP000198964"/>
    </source>
</evidence>
<feature type="signal peptide" evidence="2">
    <location>
        <begin position="1"/>
        <end position="22"/>
    </location>
</feature>
<evidence type="ECO:0000256" key="1">
    <source>
        <dbReference type="ARBA" id="ARBA00022801"/>
    </source>
</evidence>
<evidence type="ECO:0000313" key="4">
    <source>
        <dbReference type="EMBL" id="SFF64556.1"/>
    </source>
</evidence>
<dbReference type="RefSeq" id="WP_093921134.1">
    <property type="nucleotide sequence ID" value="NZ_FONW01000011.1"/>
</dbReference>
<keyword evidence="5" id="KW-1185">Reference proteome</keyword>
<feature type="domain" description="BD-FAE-like" evidence="3">
    <location>
        <begin position="52"/>
        <end position="217"/>
    </location>
</feature>
<evidence type="ECO:0000259" key="3">
    <source>
        <dbReference type="Pfam" id="PF20434"/>
    </source>
</evidence>
<dbReference type="InterPro" id="IPR029058">
    <property type="entry name" value="AB_hydrolase_fold"/>
</dbReference>
<evidence type="ECO:0000256" key="2">
    <source>
        <dbReference type="SAM" id="SignalP"/>
    </source>
</evidence>
<dbReference type="EMBL" id="FONW01000011">
    <property type="protein sequence ID" value="SFF64556.1"/>
    <property type="molecule type" value="Genomic_DNA"/>
</dbReference>
<protein>
    <submittedName>
        <fullName evidence="4">Acetyl esterase/lipase</fullName>
    </submittedName>
</protein>
<feature type="chain" id="PRO_5011612370" evidence="2">
    <location>
        <begin position="23"/>
        <end position="274"/>
    </location>
</feature>
<dbReference type="Pfam" id="PF20434">
    <property type="entry name" value="BD-FAE"/>
    <property type="match status" value="1"/>
</dbReference>
<dbReference type="GO" id="GO:0016787">
    <property type="term" value="F:hydrolase activity"/>
    <property type="evidence" value="ECO:0007669"/>
    <property type="project" value="UniProtKB-KW"/>
</dbReference>
<dbReference type="Proteomes" id="UP000198964">
    <property type="component" value="Unassembled WGS sequence"/>
</dbReference>
<dbReference type="PANTHER" id="PTHR48081:SF9">
    <property type="entry name" value="CARBOXYLESTERASE"/>
    <property type="match status" value="1"/>
</dbReference>
<dbReference type="AlphaFoldDB" id="A0A1I2KHY1"/>